<evidence type="ECO:0008006" key="4">
    <source>
        <dbReference type="Google" id="ProtNLM"/>
    </source>
</evidence>
<dbReference type="RefSeq" id="WP_344344126.1">
    <property type="nucleotide sequence ID" value="NZ_BAAAQT010000008.1"/>
</dbReference>
<keyword evidence="1" id="KW-1133">Transmembrane helix</keyword>
<feature type="transmembrane region" description="Helical" evidence="1">
    <location>
        <begin position="36"/>
        <end position="56"/>
    </location>
</feature>
<sequence>MLTTITQVAASLPQVGPAVADVATRFGPGGPGGLWPFAILGPILSIALIVTLVLLFRRSMQRRPFVHAAAAGESALATRFANGDIDETEYRARLSVLRSERAAR</sequence>
<comment type="caution">
    <text evidence="2">The sequence shown here is derived from an EMBL/GenBank/DDBJ whole genome shotgun (WGS) entry which is preliminary data.</text>
</comment>
<name>A0ABP5MQL8_9MICO</name>
<dbReference type="Proteomes" id="UP001501599">
    <property type="component" value="Unassembled WGS sequence"/>
</dbReference>
<dbReference type="EMBL" id="BAAAQT010000008">
    <property type="protein sequence ID" value="GAA2175349.1"/>
    <property type="molecule type" value="Genomic_DNA"/>
</dbReference>
<gene>
    <name evidence="2" type="ORF">GCM10009846_24870</name>
</gene>
<keyword evidence="1" id="KW-0472">Membrane</keyword>
<reference evidence="3" key="1">
    <citation type="journal article" date="2019" name="Int. J. Syst. Evol. Microbiol.">
        <title>The Global Catalogue of Microorganisms (GCM) 10K type strain sequencing project: providing services to taxonomists for standard genome sequencing and annotation.</title>
        <authorList>
            <consortium name="The Broad Institute Genomics Platform"/>
            <consortium name="The Broad Institute Genome Sequencing Center for Infectious Disease"/>
            <person name="Wu L."/>
            <person name="Ma J."/>
        </authorList>
    </citation>
    <scope>NUCLEOTIDE SEQUENCE [LARGE SCALE GENOMIC DNA]</scope>
    <source>
        <strain evidence="3">JCM 16026</strain>
    </source>
</reference>
<organism evidence="2 3">
    <name type="scientific">Agrococcus versicolor</name>
    <dbReference type="NCBI Taxonomy" id="501482"/>
    <lineage>
        <taxon>Bacteria</taxon>
        <taxon>Bacillati</taxon>
        <taxon>Actinomycetota</taxon>
        <taxon>Actinomycetes</taxon>
        <taxon>Micrococcales</taxon>
        <taxon>Microbacteriaceae</taxon>
        <taxon>Agrococcus</taxon>
    </lineage>
</organism>
<keyword evidence="3" id="KW-1185">Reference proteome</keyword>
<accession>A0ABP5MQL8</accession>
<evidence type="ECO:0000256" key="1">
    <source>
        <dbReference type="SAM" id="Phobius"/>
    </source>
</evidence>
<evidence type="ECO:0000313" key="3">
    <source>
        <dbReference type="Proteomes" id="UP001501599"/>
    </source>
</evidence>
<evidence type="ECO:0000313" key="2">
    <source>
        <dbReference type="EMBL" id="GAA2175349.1"/>
    </source>
</evidence>
<keyword evidence="1" id="KW-0812">Transmembrane</keyword>
<proteinExistence type="predicted"/>
<protein>
    <recommendedName>
        <fullName evidence="4">SHOCT domain-containing protein</fullName>
    </recommendedName>
</protein>